<dbReference type="Gene3D" id="3.80.10.10">
    <property type="entry name" value="Ribonuclease Inhibitor"/>
    <property type="match status" value="1"/>
</dbReference>
<dbReference type="OrthoDB" id="3221235at2759"/>
<name>A0A409VT20_9AGAR</name>
<dbReference type="InParanoid" id="A0A409VT20"/>
<evidence type="ECO:0000313" key="3">
    <source>
        <dbReference type="Proteomes" id="UP000284842"/>
    </source>
</evidence>
<dbReference type="AlphaFoldDB" id="A0A409VT20"/>
<dbReference type="InterPro" id="IPR032675">
    <property type="entry name" value="LRR_dom_sf"/>
</dbReference>
<keyword evidence="3" id="KW-1185">Reference proteome</keyword>
<organism evidence="2 3">
    <name type="scientific">Panaeolus cyanescens</name>
    <dbReference type="NCBI Taxonomy" id="181874"/>
    <lineage>
        <taxon>Eukaryota</taxon>
        <taxon>Fungi</taxon>
        <taxon>Dikarya</taxon>
        <taxon>Basidiomycota</taxon>
        <taxon>Agaricomycotina</taxon>
        <taxon>Agaricomycetes</taxon>
        <taxon>Agaricomycetidae</taxon>
        <taxon>Agaricales</taxon>
        <taxon>Agaricineae</taxon>
        <taxon>Galeropsidaceae</taxon>
        <taxon>Panaeolus</taxon>
    </lineage>
</organism>
<protein>
    <recommendedName>
        <fullName evidence="4">F-box domain-containing protein</fullName>
    </recommendedName>
</protein>
<sequence length="622" mass="70741">MASTTAFGKNHPNYGRIPWPSRFKNSSTTITLPTTLVDLLSHNDPLTNAQHSCVSDFENTISQNFLLNAEQKDKVMQQIQRLQEELSALAISRERLERQSFICKLVKSPFRRLPEDIIYHIIKQCPQNNPEFTEVFSPRTHIPTILAQVSSIWRASVFRQSSLWRKISIDSSRWKRKPLEVERRLDLFTTLSVPAGGISLNLLSSWYGDKEAGLHSALDWILHTWPHSNSINQLNLQLVAPAAVVKLLQNARPGQWSFQTLQFMIPHEYADISKETVTWGAITSMLHRLPHVQHFGISDCDAWRFDDITSWINGAHASSNPWSQLTTLYLDDALMYVLEWCSLLKACSHLVRARVRVHVADSGVNGTYHPLPGARVTHDSLRILFLHVSDLSSSTLESACSAVFIGTRFPTLNILRLSVENHVGQGDPCNQSLNCLQGVFPALKELHIQQPQYMSLTFSGFFPLFLAVPTVTTLSIDLIFDLLSDLVRFLEENHGAFPRLSHLSLLFEGHDIRWEIEEKKRRMCELMLHIRRWYSTAIANQGRLDSVVASSMKISFAWEEGLDDPRIQRSLFHTTEFSEHMQELCGQEPGVPIVVDCAGDQSTAHYYEPAFGGDLFRELYLS</sequence>
<reference evidence="2 3" key="1">
    <citation type="journal article" date="2018" name="Evol. Lett.">
        <title>Horizontal gene cluster transfer increased hallucinogenic mushroom diversity.</title>
        <authorList>
            <person name="Reynolds H.T."/>
            <person name="Vijayakumar V."/>
            <person name="Gluck-Thaler E."/>
            <person name="Korotkin H.B."/>
            <person name="Matheny P.B."/>
            <person name="Slot J.C."/>
        </authorList>
    </citation>
    <scope>NUCLEOTIDE SEQUENCE [LARGE SCALE GENOMIC DNA]</scope>
    <source>
        <strain evidence="2 3">2629</strain>
    </source>
</reference>
<evidence type="ECO:0008006" key="4">
    <source>
        <dbReference type="Google" id="ProtNLM"/>
    </source>
</evidence>
<gene>
    <name evidence="2" type="ORF">CVT24_001666</name>
</gene>
<comment type="caution">
    <text evidence="2">The sequence shown here is derived from an EMBL/GenBank/DDBJ whole genome shotgun (WGS) entry which is preliminary data.</text>
</comment>
<feature type="coiled-coil region" evidence="1">
    <location>
        <begin position="72"/>
        <end position="99"/>
    </location>
</feature>
<dbReference type="Proteomes" id="UP000284842">
    <property type="component" value="Unassembled WGS sequence"/>
</dbReference>
<dbReference type="EMBL" id="NHTK01005986">
    <property type="protein sequence ID" value="PPQ69397.1"/>
    <property type="molecule type" value="Genomic_DNA"/>
</dbReference>
<accession>A0A409VT20</accession>
<evidence type="ECO:0000256" key="1">
    <source>
        <dbReference type="SAM" id="Coils"/>
    </source>
</evidence>
<proteinExistence type="predicted"/>
<dbReference type="SUPFAM" id="SSF52047">
    <property type="entry name" value="RNI-like"/>
    <property type="match status" value="1"/>
</dbReference>
<keyword evidence="1" id="KW-0175">Coiled coil</keyword>
<evidence type="ECO:0000313" key="2">
    <source>
        <dbReference type="EMBL" id="PPQ69397.1"/>
    </source>
</evidence>